<dbReference type="EMBL" id="JBEZNA010000032">
    <property type="protein sequence ID" value="MEU9578649.1"/>
    <property type="molecule type" value="Genomic_DNA"/>
</dbReference>
<keyword evidence="1" id="KW-1133">Transmembrane helix</keyword>
<reference evidence="2 3" key="1">
    <citation type="submission" date="2024-06" db="EMBL/GenBank/DDBJ databases">
        <title>The Natural Products Discovery Center: Release of the First 8490 Sequenced Strains for Exploring Actinobacteria Biosynthetic Diversity.</title>
        <authorList>
            <person name="Kalkreuter E."/>
            <person name="Kautsar S.A."/>
            <person name="Yang D."/>
            <person name="Bader C.D."/>
            <person name="Teijaro C.N."/>
            <person name="Fluegel L."/>
            <person name="Davis C.M."/>
            <person name="Simpson J.R."/>
            <person name="Lauterbach L."/>
            <person name="Steele A.D."/>
            <person name="Gui C."/>
            <person name="Meng S."/>
            <person name="Li G."/>
            <person name="Viehrig K."/>
            <person name="Ye F."/>
            <person name="Su P."/>
            <person name="Kiefer A.F."/>
            <person name="Nichols A."/>
            <person name="Cepeda A.J."/>
            <person name="Yan W."/>
            <person name="Fan B."/>
            <person name="Jiang Y."/>
            <person name="Adhikari A."/>
            <person name="Zheng C.-J."/>
            <person name="Schuster L."/>
            <person name="Cowan T.M."/>
            <person name="Smanski M.J."/>
            <person name="Chevrette M.G."/>
            <person name="De Carvalho L.P.S."/>
            <person name="Shen B."/>
        </authorList>
    </citation>
    <scope>NUCLEOTIDE SEQUENCE [LARGE SCALE GENOMIC DNA]</scope>
    <source>
        <strain evidence="2 3">NPDC048117</strain>
    </source>
</reference>
<feature type="transmembrane region" description="Helical" evidence="1">
    <location>
        <begin position="148"/>
        <end position="172"/>
    </location>
</feature>
<name>A0ABV3ER57_9ACTN</name>
<feature type="transmembrane region" description="Helical" evidence="1">
    <location>
        <begin position="66"/>
        <end position="88"/>
    </location>
</feature>
<feature type="transmembrane region" description="Helical" evidence="1">
    <location>
        <begin position="324"/>
        <end position="350"/>
    </location>
</feature>
<feature type="transmembrane region" description="Helical" evidence="1">
    <location>
        <begin position="371"/>
        <end position="397"/>
    </location>
</feature>
<feature type="transmembrane region" description="Helical" evidence="1">
    <location>
        <begin position="223"/>
        <end position="246"/>
    </location>
</feature>
<feature type="transmembrane region" description="Helical" evidence="1">
    <location>
        <begin position="121"/>
        <end position="142"/>
    </location>
</feature>
<dbReference type="RefSeq" id="WP_359272845.1">
    <property type="nucleotide sequence ID" value="NZ_JBEZNA010000032.1"/>
</dbReference>
<keyword evidence="3" id="KW-1185">Reference proteome</keyword>
<proteinExistence type="predicted"/>
<comment type="caution">
    <text evidence="2">The sequence shown here is derived from an EMBL/GenBank/DDBJ whole genome shotgun (WGS) entry which is preliminary data.</text>
</comment>
<gene>
    <name evidence="2" type="ORF">AB0D95_15530</name>
</gene>
<dbReference type="Proteomes" id="UP001551584">
    <property type="component" value="Unassembled WGS sequence"/>
</dbReference>
<keyword evidence="1" id="KW-0812">Transmembrane</keyword>
<evidence type="ECO:0000313" key="2">
    <source>
        <dbReference type="EMBL" id="MEU9578649.1"/>
    </source>
</evidence>
<feature type="transmembrane region" description="Helical" evidence="1">
    <location>
        <begin position="193"/>
        <end position="217"/>
    </location>
</feature>
<sequence length="446" mass="45496">MTDDVKLAWLFTRGSERREWWRFGLTAVGAFCAAGFAAAAAALASLRGGVYRIPYAEGLFDRPGERAGVVLALLLLLIPTLGFLGQCARIGAVHRDRRMAGLRLAGASPLRVRRIAALETGLACLAGAVPAALVVGAAVLGVGAPPALLWAAVASAVLLVPVAGALVSVVALRRVVASPLGEVRRERRTAGRGTALTGVAVVGGAILLGILGVAYAGRLGLDAPLVLFVAFLLVGLGAVWVSGSFARLTGRRLAGRAENPAVLIAAERLRDDPWAAARTHAAVLLLTVVATGYTGVRQALMDDLLAAGSYPPESLDFYVTGLDLTAAAVGTGLLITLAAVAVGAAEGIAARRQGLAGQVAAGVPRRVLSRALLLETALPLAPAVALAAVGGLAIGTFYATAVDGGLTVPWTALPVPFAVYGTCLLAAATAMPLLRRTVRPTELRHA</sequence>
<evidence type="ECO:0000256" key="1">
    <source>
        <dbReference type="SAM" id="Phobius"/>
    </source>
</evidence>
<protein>
    <submittedName>
        <fullName evidence="2">ABC transporter permease</fullName>
    </submittedName>
</protein>
<evidence type="ECO:0000313" key="3">
    <source>
        <dbReference type="Proteomes" id="UP001551584"/>
    </source>
</evidence>
<keyword evidence="1" id="KW-0472">Membrane</keyword>
<feature type="transmembrane region" description="Helical" evidence="1">
    <location>
        <begin position="275"/>
        <end position="296"/>
    </location>
</feature>
<feature type="transmembrane region" description="Helical" evidence="1">
    <location>
        <begin position="417"/>
        <end position="434"/>
    </location>
</feature>
<feature type="transmembrane region" description="Helical" evidence="1">
    <location>
        <begin position="20"/>
        <end position="46"/>
    </location>
</feature>
<organism evidence="2 3">
    <name type="scientific">Streptomyces chilikensis</name>
    <dbReference type="NCBI Taxonomy" id="1194079"/>
    <lineage>
        <taxon>Bacteria</taxon>
        <taxon>Bacillati</taxon>
        <taxon>Actinomycetota</taxon>
        <taxon>Actinomycetes</taxon>
        <taxon>Kitasatosporales</taxon>
        <taxon>Streptomycetaceae</taxon>
        <taxon>Streptomyces</taxon>
    </lineage>
</organism>
<accession>A0ABV3ER57</accession>